<dbReference type="OrthoDB" id="674604at2759"/>
<dbReference type="PANTHER" id="PTHR10622">
    <property type="entry name" value="HET DOMAIN-CONTAINING PROTEIN"/>
    <property type="match status" value="1"/>
</dbReference>
<evidence type="ECO:0000313" key="2">
    <source>
        <dbReference type="EMBL" id="KAF2684721.1"/>
    </source>
</evidence>
<organism evidence="2 3">
    <name type="scientific">Lentithecium fluviatile CBS 122367</name>
    <dbReference type="NCBI Taxonomy" id="1168545"/>
    <lineage>
        <taxon>Eukaryota</taxon>
        <taxon>Fungi</taxon>
        <taxon>Dikarya</taxon>
        <taxon>Ascomycota</taxon>
        <taxon>Pezizomycotina</taxon>
        <taxon>Dothideomycetes</taxon>
        <taxon>Pleosporomycetidae</taxon>
        <taxon>Pleosporales</taxon>
        <taxon>Massarineae</taxon>
        <taxon>Lentitheciaceae</taxon>
        <taxon>Lentithecium</taxon>
    </lineage>
</organism>
<dbReference type="EMBL" id="MU005580">
    <property type="protein sequence ID" value="KAF2684721.1"/>
    <property type="molecule type" value="Genomic_DNA"/>
</dbReference>
<protein>
    <submittedName>
        <fullName evidence="2">HET-domain-containing protein</fullName>
    </submittedName>
</protein>
<dbReference type="InterPro" id="IPR010730">
    <property type="entry name" value="HET"/>
</dbReference>
<gene>
    <name evidence="2" type="ORF">K458DRAFT_388419</name>
</gene>
<keyword evidence="3" id="KW-1185">Reference proteome</keyword>
<accession>A0A6G1J3D2</accession>
<dbReference type="PANTHER" id="PTHR10622:SF11">
    <property type="entry name" value="HET-DOMAIN-CONTAINING PROTEIN"/>
    <property type="match status" value="1"/>
</dbReference>
<feature type="domain" description="Heterokaryon incompatibility" evidence="1">
    <location>
        <begin position="29"/>
        <end position="119"/>
    </location>
</feature>
<proteinExistence type="predicted"/>
<sequence>MRLLHFEAGESNQDSVTLVGFTGKDIPRYGILSHTWGKEDEEVTFADMMQGTGQHKLGYSKIQFCGKKAMEDLQYLWIDTCCIDKSDNVALNDAINSMFRWYQNAAVCYVYLSDVSKEGYVVGYSDWEKSKWFKRRWTLHELIAPKTVEFYSVDGDYLGSRKRQGPRLFMAMGICGQALHGRAMSSFSVKERLGWAEFRKTSRDEDVAYCLLRFFDV</sequence>
<dbReference type="AlphaFoldDB" id="A0A6G1J3D2"/>
<dbReference type="Pfam" id="PF06985">
    <property type="entry name" value="HET"/>
    <property type="match status" value="1"/>
</dbReference>
<name>A0A6G1J3D2_9PLEO</name>
<evidence type="ECO:0000313" key="3">
    <source>
        <dbReference type="Proteomes" id="UP000799291"/>
    </source>
</evidence>
<reference evidence="2" key="1">
    <citation type="journal article" date="2020" name="Stud. Mycol.">
        <title>101 Dothideomycetes genomes: a test case for predicting lifestyles and emergence of pathogens.</title>
        <authorList>
            <person name="Haridas S."/>
            <person name="Albert R."/>
            <person name="Binder M."/>
            <person name="Bloem J."/>
            <person name="Labutti K."/>
            <person name="Salamov A."/>
            <person name="Andreopoulos B."/>
            <person name="Baker S."/>
            <person name="Barry K."/>
            <person name="Bills G."/>
            <person name="Bluhm B."/>
            <person name="Cannon C."/>
            <person name="Castanera R."/>
            <person name="Culley D."/>
            <person name="Daum C."/>
            <person name="Ezra D."/>
            <person name="Gonzalez J."/>
            <person name="Henrissat B."/>
            <person name="Kuo A."/>
            <person name="Liang C."/>
            <person name="Lipzen A."/>
            <person name="Lutzoni F."/>
            <person name="Magnuson J."/>
            <person name="Mondo S."/>
            <person name="Nolan M."/>
            <person name="Ohm R."/>
            <person name="Pangilinan J."/>
            <person name="Park H.-J."/>
            <person name="Ramirez L."/>
            <person name="Alfaro M."/>
            <person name="Sun H."/>
            <person name="Tritt A."/>
            <person name="Yoshinaga Y."/>
            <person name="Zwiers L.-H."/>
            <person name="Turgeon B."/>
            <person name="Goodwin S."/>
            <person name="Spatafora J."/>
            <person name="Crous P."/>
            <person name="Grigoriev I."/>
        </authorList>
    </citation>
    <scope>NUCLEOTIDE SEQUENCE</scope>
    <source>
        <strain evidence="2">CBS 122367</strain>
    </source>
</reference>
<dbReference type="Proteomes" id="UP000799291">
    <property type="component" value="Unassembled WGS sequence"/>
</dbReference>
<evidence type="ECO:0000259" key="1">
    <source>
        <dbReference type="Pfam" id="PF06985"/>
    </source>
</evidence>